<keyword evidence="2" id="KW-0732">Signal</keyword>
<gene>
    <name evidence="3" type="ORF">Vretimale_5108</name>
</gene>
<accession>A0A8J4DDG8</accession>
<dbReference type="PANTHER" id="PTHR36721:SF1">
    <property type="entry name" value="OS04G0446401 PROTEIN"/>
    <property type="match status" value="1"/>
</dbReference>
<proteinExistence type="predicted"/>
<dbReference type="PRINTS" id="PR01217">
    <property type="entry name" value="PRICHEXTENSN"/>
</dbReference>
<sequence>MYIGPASAHRRLASSHKYMHVYRRMNPAMMMKTWAAAACCLLLVVSSADGAVNAGDSGSPPYKAPGKLKYPPPPPPDPPTATFIGELKFVDTHAGDPRLFVLLDDVGNVMPFPYGVQLPDVDDMGTPISPGDIIELVLQECTVGRPAGYCGACPGGESATCTCPHEDPIKACTIISKIIVIMSAYDAGLAGCFPKDNPKQQGTAVNINYKLLVMILDYSACGYGPSLDVDTVTKLYMGPDRDGNGGVADKFSRCSYGKFNISYFQAAVVKPACSTAVTSGCSWWAISSGADAAAKAQLGQLFFSNFTYFTYVVPPGLQSVCPWAGLALLPGKQTWLQTSGYGVLRWATVMQETMHNFGLWHSWRNNWEYEDYSTAMGRSDACPNAAELSRLGWATAANGGGEISTGVLTAPGTNVTWTLPATYITGDNNYLRVTPNWLPTYGNTTFAKNLYIALRVPKGGDASMSSTYSNRVHVHEVNATMENGFPVKFTFGDRKVQIINMIPPSTRQVVSGYNLVVSTGALTPNDAIQVSLCRFETSDSQCGPAPPPSPPPPNPKPKPPSPKPSPFPKPPPPSPKPPPPSPKPPTPPPPSPKPPRKPPSPKPSPKAPPIFFCCGLLQRPAVGR</sequence>
<feature type="region of interest" description="Disordered" evidence="1">
    <location>
        <begin position="537"/>
        <end position="611"/>
    </location>
</feature>
<evidence type="ECO:0000256" key="1">
    <source>
        <dbReference type="SAM" id="MobiDB-lite"/>
    </source>
</evidence>
<name>A0A8J4DDG8_9CHLO</name>
<protein>
    <submittedName>
        <fullName evidence="3">Uncharacterized protein</fullName>
    </submittedName>
</protein>
<comment type="caution">
    <text evidence="3">The sequence shown here is derived from an EMBL/GenBank/DDBJ whole genome shotgun (WGS) entry which is preliminary data.</text>
</comment>
<feature type="compositionally biased region" description="Pro residues" evidence="1">
    <location>
        <begin position="544"/>
        <end position="608"/>
    </location>
</feature>
<organism evidence="3 4">
    <name type="scientific">Volvox reticuliferus</name>
    <dbReference type="NCBI Taxonomy" id="1737510"/>
    <lineage>
        <taxon>Eukaryota</taxon>
        <taxon>Viridiplantae</taxon>
        <taxon>Chlorophyta</taxon>
        <taxon>core chlorophytes</taxon>
        <taxon>Chlorophyceae</taxon>
        <taxon>CS clade</taxon>
        <taxon>Chlamydomonadales</taxon>
        <taxon>Volvocaceae</taxon>
        <taxon>Volvox</taxon>
    </lineage>
</organism>
<feature type="chain" id="PRO_5043557392" evidence="2">
    <location>
        <begin position="51"/>
        <end position="624"/>
    </location>
</feature>
<dbReference type="PANTHER" id="PTHR36721">
    <property type="entry name" value="PROLINE-RICH FAMILY PROTEIN"/>
    <property type="match status" value="1"/>
</dbReference>
<dbReference type="EMBL" id="BNCQ01000007">
    <property type="protein sequence ID" value="GIM00038.1"/>
    <property type="molecule type" value="Genomic_DNA"/>
</dbReference>
<dbReference type="SUPFAM" id="SSF55486">
    <property type="entry name" value="Metalloproteases ('zincins'), catalytic domain"/>
    <property type="match status" value="1"/>
</dbReference>
<dbReference type="InterPro" id="IPR008752">
    <property type="entry name" value="Peptidase_M11"/>
</dbReference>
<evidence type="ECO:0000313" key="4">
    <source>
        <dbReference type="Proteomes" id="UP000722791"/>
    </source>
</evidence>
<dbReference type="Pfam" id="PF05548">
    <property type="entry name" value="Peptidase_M11"/>
    <property type="match status" value="1"/>
</dbReference>
<dbReference type="Proteomes" id="UP000722791">
    <property type="component" value="Unassembled WGS sequence"/>
</dbReference>
<reference evidence="3" key="1">
    <citation type="journal article" date="2021" name="Proc. Natl. Acad. Sci. U.S.A.">
        <title>Three genomes in the algal genus Volvox reveal the fate of a haploid sex-determining region after a transition to homothallism.</title>
        <authorList>
            <person name="Yamamoto K."/>
            <person name="Hamaji T."/>
            <person name="Kawai-Toyooka H."/>
            <person name="Matsuzaki R."/>
            <person name="Takahashi F."/>
            <person name="Nishimura Y."/>
            <person name="Kawachi M."/>
            <person name="Noguchi H."/>
            <person name="Minakuchi Y."/>
            <person name="Umen J.G."/>
            <person name="Toyoda A."/>
            <person name="Nozaki H."/>
        </authorList>
    </citation>
    <scope>NUCLEOTIDE SEQUENCE</scope>
    <source>
        <strain evidence="3">NIES-3785</strain>
    </source>
</reference>
<evidence type="ECO:0000256" key="2">
    <source>
        <dbReference type="SAM" id="SignalP"/>
    </source>
</evidence>
<dbReference type="OrthoDB" id="540537at2759"/>
<feature type="signal peptide" evidence="2">
    <location>
        <begin position="1"/>
        <end position="50"/>
    </location>
</feature>
<dbReference type="AlphaFoldDB" id="A0A8J4DDG8"/>
<evidence type="ECO:0000313" key="3">
    <source>
        <dbReference type="EMBL" id="GIM00038.1"/>
    </source>
</evidence>